<dbReference type="SUPFAM" id="SSF110997">
    <property type="entry name" value="Sporulation related repeat"/>
    <property type="match status" value="1"/>
</dbReference>
<feature type="region of interest" description="Disordered" evidence="1">
    <location>
        <begin position="523"/>
        <end position="543"/>
    </location>
</feature>
<dbReference type="Gene3D" id="3.30.70.1070">
    <property type="entry name" value="Sporulation related repeat"/>
    <property type="match status" value="1"/>
</dbReference>
<dbReference type="EMBL" id="JACHBU010000005">
    <property type="protein sequence ID" value="MBB6509640.1"/>
    <property type="molecule type" value="Genomic_DNA"/>
</dbReference>
<gene>
    <name evidence="4" type="ORF">F4695_003008</name>
</gene>
<evidence type="ECO:0000256" key="2">
    <source>
        <dbReference type="SAM" id="Phobius"/>
    </source>
</evidence>
<keyword evidence="2" id="KW-1133">Transmembrane helix</keyword>
<feature type="region of interest" description="Disordered" evidence="1">
    <location>
        <begin position="469"/>
        <end position="503"/>
    </location>
</feature>
<dbReference type="PROSITE" id="PS51724">
    <property type="entry name" value="SPOR"/>
    <property type="match status" value="1"/>
</dbReference>
<evidence type="ECO:0000313" key="4">
    <source>
        <dbReference type="EMBL" id="MBB6509640.1"/>
    </source>
</evidence>
<sequence>MAASARREPAFNLEDELLREFEQYDTPRIDPVNDIPLDAKPSRVEAPLPVDHGYQAAPSISYEPPIEREPVFEQPVQSVVSQKQEDLNPFDAPEFSVDPFGAAPAEAEAVSPAVDAHRAPAEPNFDPSNFHGLPTLRAEVEGADDYQPATQSRQEPSVDAFDLASELESSFAVAAEPVAAAPMVSAPEPVRAEPRKSTGYTPGFRMPLANFGLNAGVTPLERPVEKPPVVQPKAVAAPVEQPRAAEPVAVKEVVQPTLEAQKFSPLNELVYDVARFPVSQEAPATVRAEPKLELPQAPASKPQPIAVAPTVAAVAAPVIPTPVPTPTVQQAAPVADLADDFDPFADEDFELALDDLELDLADIVVAENSVQPVAPAAAIPAAVSTPAAAAAPIVAAAPEPEEEVAVVEAEMPFDAAMISESEEHVEAIADLNVPDLPVEQPEEEPAYASEYDIDIDAELAALLVNPTSQTAPAPRHQEAAAPASVAAGNFPEQPRQTSGSAYPDLDDFERALEEDFRRSLVAPLPANDHDSDLNGYENDLDQRSPRSASRTWLLPIAVVGVLVVAGAGAYTMLGSGPSRMMGGEPVVIAADTDPVKVVPENPGGKTVPNQDKAVYDRVAGAASETPKQEALISSEEQPVDVVQKTLMPESLPLEGENDIDPTDTGETQDARLLPDQGQQVASTGGQDPLTVTPRRVKTMIVRPDGKLVEQEVPAPALAAANTGKMPAASVKSPELAQPVTPAAAIAASAPAASTVAEIIPASAPMTAATMAPLDTSAPAAVAKAPVPKVRPSQQPVNVVASVSDQGNVRAPAAQVQPVSATPAAVNAQVASVGEGGYVIQIASLPSQADAQRSYQNLSSKFGNVIGGRGVDIKAAEIAGKGTFYRVRIPAGSKTEAVALCEKYRGVGGTCLVAR</sequence>
<organism evidence="4 5">
    <name type="scientific">Rhizobium soli</name>
    <dbReference type="NCBI Taxonomy" id="424798"/>
    <lineage>
        <taxon>Bacteria</taxon>
        <taxon>Pseudomonadati</taxon>
        <taxon>Pseudomonadota</taxon>
        <taxon>Alphaproteobacteria</taxon>
        <taxon>Hyphomicrobiales</taxon>
        <taxon>Rhizobiaceae</taxon>
        <taxon>Rhizobium/Agrobacterium group</taxon>
        <taxon>Rhizobium</taxon>
    </lineage>
</organism>
<accession>A0A7X0JLX5</accession>
<keyword evidence="2" id="KW-0812">Transmembrane</keyword>
<feature type="region of interest" description="Disordered" evidence="1">
    <location>
        <begin position="648"/>
        <end position="669"/>
    </location>
</feature>
<dbReference type="AlphaFoldDB" id="A0A7X0JLX5"/>
<dbReference type="InterPro" id="IPR007730">
    <property type="entry name" value="SPOR-like_dom"/>
</dbReference>
<reference evidence="4 5" key="1">
    <citation type="submission" date="2020-08" db="EMBL/GenBank/DDBJ databases">
        <title>The Agave Microbiome: Exploring the role of microbial communities in plant adaptations to desert environments.</title>
        <authorList>
            <person name="Partida-Martinez L.P."/>
        </authorList>
    </citation>
    <scope>NUCLEOTIDE SEQUENCE [LARGE SCALE GENOMIC DNA]</scope>
    <source>
        <strain evidence="4 5">AS3.12</strain>
    </source>
</reference>
<dbReference type="Proteomes" id="UP000585437">
    <property type="component" value="Unassembled WGS sequence"/>
</dbReference>
<evidence type="ECO:0000256" key="1">
    <source>
        <dbReference type="SAM" id="MobiDB-lite"/>
    </source>
</evidence>
<feature type="domain" description="SPOR" evidence="3">
    <location>
        <begin position="831"/>
        <end position="914"/>
    </location>
</feature>
<keyword evidence="2" id="KW-0472">Membrane</keyword>
<keyword evidence="5" id="KW-1185">Reference proteome</keyword>
<comment type="caution">
    <text evidence="4">The sequence shown here is derived from an EMBL/GenBank/DDBJ whole genome shotgun (WGS) entry which is preliminary data.</text>
</comment>
<dbReference type="GO" id="GO:0042834">
    <property type="term" value="F:peptidoglycan binding"/>
    <property type="evidence" value="ECO:0007669"/>
    <property type="project" value="InterPro"/>
</dbReference>
<dbReference type="RefSeq" id="WP_246454027.1">
    <property type="nucleotide sequence ID" value="NZ_JACHBU010000005.1"/>
</dbReference>
<proteinExistence type="predicted"/>
<protein>
    <recommendedName>
        <fullName evidence="3">SPOR domain-containing protein</fullName>
    </recommendedName>
</protein>
<evidence type="ECO:0000313" key="5">
    <source>
        <dbReference type="Proteomes" id="UP000585437"/>
    </source>
</evidence>
<evidence type="ECO:0000259" key="3">
    <source>
        <dbReference type="PROSITE" id="PS51724"/>
    </source>
</evidence>
<feature type="compositionally biased region" description="Low complexity" evidence="1">
    <location>
        <begin position="102"/>
        <end position="114"/>
    </location>
</feature>
<feature type="region of interest" description="Disordered" evidence="1">
    <location>
        <begin position="76"/>
        <end position="133"/>
    </location>
</feature>
<dbReference type="InterPro" id="IPR036680">
    <property type="entry name" value="SPOR-like_sf"/>
</dbReference>
<feature type="transmembrane region" description="Helical" evidence="2">
    <location>
        <begin position="552"/>
        <end position="573"/>
    </location>
</feature>
<dbReference type="Pfam" id="PF05036">
    <property type="entry name" value="SPOR"/>
    <property type="match status" value="1"/>
</dbReference>
<name>A0A7X0JLX5_9HYPH</name>
<feature type="region of interest" description="Disordered" evidence="1">
    <location>
        <begin position="24"/>
        <end position="58"/>
    </location>
</feature>